<proteinExistence type="predicted"/>
<evidence type="ECO:0000313" key="1">
    <source>
        <dbReference type="EMBL" id="KAJ8629723.1"/>
    </source>
</evidence>
<reference evidence="1 2" key="1">
    <citation type="journal article" date="2022" name="Hortic Res">
        <title>A haplotype resolved chromosomal level avocado genome allows analysis of novel avocado genes.</title>
        <authorList>
            <person name="Nath O."/>
            <person name="Fletcher S.J."/>
            <person name="Hayward A."/>
            <person name="Shaw L.M."/>
            <person name="Masouleh A.K."/>
            <person name="Furtado A."/>
            <person name="Henry R.J."/>
            <person name="Mitter N."/>
        </authorList>
    </citation>
    <scope>NUCLEOTIDE SEQUENCE [LARGE SCALE GENOMIC DNA]</scope>
    <source>
        <strain evidence="2">cv. Hass</strain>
    </source>
</reference>
<name>A0ACC2L8U9_PERAE</name>
<keyword evidence="2" id="KW-1185">Reference proteome</keyword>
<evidence type="ECO:0000313" key="2">
    <source>
        <dbReference type="Proteomes" id="UP001234297"/>
    </source>
</evidence>
<organism evidence="1 2">
    <name type="scientific">Persea americana</name>
    <name type="common">Avocado</name>
    <dbReference type="NCBI Taxonomy" id="3435"/>
    <lineage>
        <taxon>Eukaryota</taxon>
        <taxon>Viridiplantae</taxon>
        <taxon>Streptophyta</taxon>
        <taxon>Embryophyta</taxon>
        <taxon>Tracheophyta</taxon>
        <taxon>Spermatophyta</taxon>
        <taxon>Magnoliopsida</taxon>
        <taxon>Magnoliidae</taxon>
        <taxon>Laurales</taxon>
        <taxon>Lauraceae</taxon>
        <taxon>Persea</taxon>
    </lineage>
</organism>
<sequence length="107" mass="11672">MWRARGTGANEWRPFFRLSSRKQIERGEKPKIVGSLQGLAPSIAGILISSLDPSPQLTSRDATTNDCPSPNSLFLFTMSRSRHGLPPLPNPFSALPSVEPPLPNPPL</sequence>
<protein>
    <submittedName>
        <fullName evidence="1">Uncharacterized protein</fullName>
    </submittedName>
</protein>
<comment type="caution">
    <text evidence="1">The sequence shown here is derived from an EMBL/GenBank/DDBJ whole genome shotgun (WGS) entry which is preliminary data.</text>
</comment>
<dbReference type="EMBL" id="CM056815">
    <property type="protein sequence ID" value="KAJ8629723.1"/>
    <property type="molecule type" value="Genomic_DNA"/>
</dbReference>
<dbReference type="Proteomes" id="UP001234297">
    <property type="component" value="Chromosome 7"/>
</dbReference>
<accession>A0ACC2L8U9</accession>
<gene>
    <name evidence="1" type="ORF">MRB53_023046</name>
</gene>